<reference evidence="1 2" key="2">
    <citation type="submission" date="2020-08" db="EMBL/GenBank/DDBJ databases">
        <authorList>
            <person name="Ueki A."/>
            <person name="Tonouchi A."/>
        </authorList>
    </citation>
    <scope>NUCLEOTIDE SEQUENCE [LARGE SCALE GENOMIC DNA]</scope>
    <source>
        <strain evidence="1 2">CTTW</strain>
    </source>
</reference>
<dbReference type="EMBL" id="AP023368">
    <property type="protein sequence ID" value="BCJ98049.1"/>
    <property type="molecule type" value="Genomic_DNA"/>
</dbReference>
<organism evidence="1 2">
    <name type="scientific">Anaerocolumna chitinilytica</name>
    <dbReference type="NCBI Taxonomy" id="1727145"/>
    <lineage>
        <taxon>Bacteria</taxon>
        <taxon>Bacillati</taxon>
        <taxon>Bacillota</taxon>
        <taxon>Clostridia</taxon>
        <taxon>Lachnospirales</taxon>
        <taxon>Lachnospiraceae</taxon>
        <taxon>Anaerocolumna</taxon>
    </lineage>
</organism>
<dbReference type="RefSeq" id="WP_185258405.1">
    <property type="nucleotide sequence ID" value="NZ_AP023368.1"/>
</dbReference>
<gene>
    <name evidence="1" type="ORF">bsdcttw_10900</name>
</gene>
<dbReference type="KEGG" id="acht:bsdcttw_10900"/>
<evidence type="ECO:0000313" key="2">
    <source>
        <dbReference type="Proteomes" id="UP000515703"/>
    </source>
</evidence>
<keyword evidence="2" id="KW-1185">Reference proteome</keyword>
<protein>
    <recommendedName>
        <fullName evidence="3">Catalase</fullName>
    </recommendedName>
</protein>
<reference evidence="1 2" key="1">
    <citation type="submission" date="2020-08" db="EMBL/GenBank/DDBJ databases">
        <title>Draft genome sequencing of an Anaerocolumna strain isolated from anoxic soil subjected to BSD treatment.</title>
        <authorList>
            <person name="Uek A."/>
            <person name="Tonouchi A."/>
        </authorList>
    </citation>
    <scope>NUCLEOTIDE SEQUENCE [LARGE SCALE GENOMIC DNA]</scope>
    <source>
        <strain evidence="1 2">CTTW</strain>
    </source>
</reference>
<sequence>MKWLQHLKTINHHKGLVMKYCFKAGLYKQGLLHDMSKYSPVEFLVGAKYFQGNRSPNNAEREVKGYSSAWLHHKGRNKHHLEYWIDYSLNEGAPMAGMRMPVKFVIEMFCDRIAACRTYNKKAYKDSDPYIYFSTNKKHLLIHPDTEKLLDKLLLMLKEKGEEETFRYIKTLVFTKGYDVIREKD</sequence>
<dbReference type="InterPro" id="IPR043721">
    <property type="entry name" value="DUF5662"/>
</dbReference>
<name>A0A7I8DHZ2_9FIRM</name>
<dbReference type="Pfam" id="PF18907">
    <property type="entry name" value="DUF5662"/>
    <property type="match status" value="1"/>
</dbReference>
<dbReference type="AlphaFoldDB" id="A0A7I8DHZ2"/>
<accession>A0A7I8DHZ2</accession>
<evidence type="ECO:0008006" key="3">
    <source>
        <dbReference type="Google" id="ProtNLM"/>
    </source>
</evidence>
<evidence type="ECO:0000313" key="1">
    <source>
        <dbReference type="EMBL" id="BCJ98049.1"/>
    </source>
</evidence>
<dbReference type="Proteomes" id="UP000515703">
    <property type="component" value="Chromosome"/>
</dbReference>
<proteinExistence type="predicted"/>